<organism evidence="3 4">
    <name type="scientific">Chitinophaga filiformis</name>
    <name type="common">Myxococcus filiformis</name>
    <name type="synonym">Flexibacter filiformis</name>
    <dbReference type="NCBI Taxonomy" id="104663"/>
    <lineage>
        <taxon>Bacteria</taxon>
        <taxon>Pseudomonadati</taxon>
        <taxon>Bacteroidota</taxon>
        <taxon>Chitinophagia</taxon>
        <taxon>Chitinophagales</taxon>
        <taxon>Chitinophagaceae</taxon>
        <taxon>Chitinophaga</taxon>
    </lineage>
</organism>
<evidence type="ECO:0000259" key="2">
    <source>
        <dbReference type="Pfam" id="PF25164"/>
    </source>
</evidence>
<feature type="domain" description="Competence protein CoiA nuclease-like" evidence="1">
    <location>
        <begin position="61"/>
        <end position="144"/>
    </location>
</feature>
<dbReference type="RefSeq" id="WP_089830841.1">
    <property type="nucleotide sequence ID" value="NZ_FNBN01000002.1"/>
</dbReference>
<accession>A0A1G7MJN6</accession>
<name>A0A1G7MJN6_CHIFI</name>
<dbReference type="InterPro" id="IPR057253">
    <property type="entry name" value="CoiA-like_N"/>
</dbReference>
<reference evidence="4" key="1">
    <citation type="submission" date="2016-10" db="EMBL/GenBank/DDBJ databases">
        <authorList>
            <person name="Varghese N."/>
            <person name="Submissions S."/>
        </authorList>
    </citation>
    <scope>NUCLEOTIDE SEQUENCE [LARGE SCALE GENOMIC DNA]</scope>
    <source>
        <strain evidence="4">DSM 527</strain>
    </source>
</reference>
<feature type="domain" description="Competence protein CoiA-like N-terminal" evidence="2">
    <location>
        <begin position="27"/>
        <end position="58"/>
    </location>
</feature>
<evidence type="ECO:0000313" key="3">
    <source>
        <dbReference type="EMBL" id="SDF61933.1"/>
    </source>
</evidence>
<gene>
    <name evidence="3" type="ORF">SAMN04488121_102461</name>
</gene>
<sequence length="271" mass="31335">MLTANTQLSDGTASVTAEHATFLGGCYYCPNCKGEVTLKNGLVKIPHFAHKAAASCEYAGESMLHIKMKFQIFQTLNATIKYKVRAIELEKPLGIIRPDVYIEGNKRRIGIEVQASVLTPSQILERTRRYHKLGVYVLWVVPFEKKRLITFDPKIIRGPSPLSIRLKEYERVISYMYYKTLILWNVERDPAMGFMAFKLEDSYTDACEYYNSDREYQYHAPRPHKMLRIIGDKVDSLQLPEFEPTVGKEFSMPKAGYTLPQRSILTYRWED</sequence>
<dbReference type="InterPro" id="IPR010330">
    <property type="entry name" value="CoiA_nuc"/>
</dbReference>
<evidence type="ECO:0000259" key="1">
    <source>
        <dbReference type="Pfam" id="PF06054"/>
    </source>
</evidence>
<dbReference type="AlphaFoldDB" id="A0A1G7MJN6"/>
<dbReference type="OrthoDB" id="1490774at2"/>
<dbReference type="EMBL" id="FNBN01000002">
    <property type="protein sequence ID" value="SDF61933.1"/>
    <property type="molecule type" value="Genomic_DNA"/>
</dbReference>
<proteinExistence type="predicted"/>
<dbReference type="STRING" id="104663.SAMN04488121_102461"/>
<dbReference type="Pfam" id="PF06054">
    <property type="entry name" value="CoiA_nuc"/>
    <property type="match status" value="1"/>
</dbReference>
<dbReference type="Proteomes" id="UP000199045">
    <property type="component" value="Unassembled WGS sequence"/>
</dbReference>
<protein>
    <submittedName>
        <fullName evidence="3">Competence protein CoiA-like family protein</fullName>
    </submittedName>
</protein>
<dbReference type="Pfam" id="PF25164">
    <property type="entry name" value="CoiA_N"/>
    <property type="match status" value="1"/>
</dbReference>
<evidence type="ECO:0000313" key="4">
    <source>
        <dbReference type="Proteomes" id="UP000199045"/>
    </source>
</evidence>